<evidence type="ECO:0000256" key="3">
    <source>
        <dbReference type="ARBA" id="ARBA00022741"/>
    </source>
</evidence>
<dbReference type="PROSITE" id="PS50011">
    <property type="entry name" value="PROTEIN_KINASE_DOM"/>
    <property type="match status" value="1"/>
</dbReference>
<keyword evidence="4" id="KW-0418">Kinase</keyword>
<keyword evidence="5" id="KW-0067">ATP-binding</keyword>
<dbReference type="SUPFAM" id="SSF56112">
    <property type="entry name" value="Protein kinase-like (PK-like)"/>
    <property type="match status" value="1"/>
</dbReference>
<evidence type="ECO:0000259" key="6">
    <source>
        <dbReference type="PROSITE" id="PS50011"/>
    </source>
</evidence>
<dbReference type="PANTHER" id="PTHR24355">
    <property type="entry name" value="G PROTEIN-COUPLED RECEPTOR KINASE/RIBOSOMAL PROTEIN S6 KINASE"/>
    <property type="match status" value="1"/>
</dbReference>
<keyword evidence="1" id="KW-0723">Serine/threonine-protein kinase</keyword>
<dbReference type="Gene3D" id="3.30.200.20">
    <property type="entry name" value="Phosphorylase Kinase, domain 1"/>
    <property type="match status" value="1"/>
</dbReference>
<dbReference type="PANTHER" id="PTHR24355:SF1">
    <property type="entry name" value="RIBOSOMAL PROTEIN S6 KINASE-RELATED PROTEIN"/>
    <property type="match status" value="1"/>
</dbReference>
<reference evidence="7" key="2">
    <citation type="submission" date="2025-09" db="UniProtKB">
        <authorList>
            <consortium name="Ensembl"/>
        </authorList>
    </citation>
    <scope>IDENTIFICATION</scope>
</reference>
<evidence type="ECO:0000256" key="2">
    <source>
        <dbReference type="ARBA" id="ARBA00022679"/>
    </source>
</evidence>
<dbReference type="Pfam" id="PF00069">
    <property type="entry name" value="Pkinase"/>
    <property type="match status" value="1"/>
</dbReference>
<dbReference type="GO" id="GO:0005524">
    <property type="term" value="F:ATP binding"/>
    <property type="evidence" value="ECO:0007669"/>
    <property type="project" value="UniProtKB-KW"/>
</dbReference>
<evidence type="ECO:0000256" key="4">
    <source>
        <dbReference type="ARBA" id="ARBA00022777"/>
    </source>
</evidence>
<keyword evidence="2" id="KW-0808">Transferase</keyword>
<dbReference type="STRING" id="28743.ENSCVAP00000004255"/>
<dbReference type="InterPro" id="IPR000719">
    <property type="entry name" value="Prot_kinase_dom"/>
</dbReference>
<sequence>GVEDEHITSGWRGLLSSVGLSIPAGLCRLAPPALRLGQRRMLQGKAPEVPEHVLRLAGVGLGRPRGEWSLPGFVTMFLPEFPHRPVPGHEHFQVLGYIAKGSFGPILKVRDKSKQKTYAVIPKSEILRLAVLEQSKEEVIVQSQVRHPFVLDLQDCWQTQRHLYICDYCSTGDLYTYWQMIGQFSEETVRIFAAELGFLHDFGIIHRDMENILLTDNHLRLADFGLSRRLERGGRAFTICGTIQYMPEVLSGGPYNHAADWWSLGILIFSLAIGKFPVPPEPDHCSMLRKVRSFPYEIPLSLSSSLSMLITEVILKLRERPDRAAKARRGLTLSLQPLRGFDFDSLLSPATTPDTQLDGDSRTAVLLPGPSLQPLQEKTPRREVFV</sequence>
<dbReference type="Gene3D" id="1.10.510.10">
    <property type="entry name" value="Transferase(Phosphotransferase) domain 1"/>
    <property type="match status" value="1"/>
</dbReference>
<protein>
    <submittedName>
        <fullName evidence="7">Ribosomal protein S6 kinase related b</fullName>
    </submittedName>
</protein>
<reference evidence="7" key="1">
    <citation type="submission" date="2025-08" db="UniProtKB">
        <authorList>
            <consortium name="Ensembl"/>
        </authorList>
    </citation>
    <scope>IDENTIFICATION</scope>
</reference>
<proteinExistence type="predicted"/>
<accession>A0A3Q2FIY4</accession>
<dbReference type="Proteomes" id="UP000265020">
    <property type="component" value="Unassembled WGS sequence"/>
</dbReference>
<evidence type="ECO:0000313" key="8">
    <source>
        <dbReference type="Proteomes" id="UP000265020"/>
    </source>
</evidence>
<dbReference type="GO" id="GO:0004674">
    <property type="term" value="F:protein serine/threonine kinase activity"/>
    <property type="evidence" value="ECO:0007669"/>
    <property type="project" value="UniProtKB-KW"/>
</dbReference>
<evidence type="ECO:0000313" key="7">
    <source>
        <dbReference type="Ensembl" id="ENSCVAP00000004255.1"/>
    </source>
</evidence>
<name>A0A3Q2FIY4_CYPVA</name>
<evidence type="ECO:0000256" key="5">
    <source>
        <dbReference type="ARBA" id="ARBA00022840"/>
    </source>
</evidence>
<keyword evidence="8" id="KW-1185">Reference proteome</keyword>
<dbReference type="GeneTree" id="ENSGT00940000160082"/>
<organism evidence="7 8">
    <name type="scientific">Cyprinodon variegatus</name>
    <name type="common">Sheepshead minnow</name>
    <dbReference type="NCBI Taxonomy" id="28743"/>
    <lineage>
        <taxon>Eukaryota</taxon>
        <taxon>Metazoa</taxon>
        <taxon>Chordata</taxon>
        <taxon>Craniata</taxon>
        <taxon>Vertebrata</taxon>
        <taxon>Euteleostomi</taxon>
        <taxon>Actinopterygii</taxon>
        <taxon>Neopterygii</taxon>
        <taxon>Teleostei</taxon>
        <taxon>Neoteleostei</taxon>
        <taxon>Acanthomorphata</taxon>
        <taxon>Ovalentaria</taxon>
        <taxon>Atherinomorphae</taxon>
        <taxon>Cyprinodontiformes</taxon>
        <taxon>Cyprinodontidae</taxon>
        <taxon>Cyprinodon</taxon>
    </lineage>
</organism>
<keyword evidence="3" id="KW-0547">Nucleotide-binding</keyword>
<dbReference type="Ensembl" id="ENSCVAT00000008664.1">
    <property type="protein sequence ID" value="ENSCVAP00000004255.1"/>
    <property type="gene ID" value="ENSCVAG00000005572.1"/>
</dbReference>
<evidence type="ECO:0000256" key="1">
    <source>
        <dbReference type="ARBA" id="ARBA00022527"/>
    </source>
</evidence>
<dbReference type="AlphaFoldDB" id="A0A3Q2FIY4"/>
<feature type="domain" description="Protein kinase" evidence="6">
    <location>
        <begin position="92"/>
        <end position="339"/>
    </location>
</feature>
<dbReference type="InterPro" id="IPR011009">
    <property type="entry name" value="Kinase-like_dom_sf"/>
</dbReference>